<feature type="compositionally biased region" description="Polar residues" evidence="1">
    <location>
        <begin position="1"/>
        <end position="12"/>
    </location>
</feature>
<proteinExistence type="predicted"/>
<keyword evidence="3" id="KW-1185">Reference proteome</keyword>
<dbReference type="EMBL" id="JADCNL010000014">
    <property type="protein sequence ID" value="KAG0452491.1"/>
    <property type="molecule type" value="Genomic_DNA"/>
</dbReference>
<reference evidence="2 3" key="1">
    <citation type="journal article" date="2020" name="Nat. Food">
        <title>A phased Vanilla planifolia genome enables genetic improvement of flavour and production.</title>
        <authorList>
            <person name="Hasing T."/>
            <person name="Tang H."/>
            <person name="Brym M."/>
            <person name="Khazi F."/>
            <person name="Huang T."/>
            <person name="Chambers A.H."/>
        </authorList>
    </citation>
    <scope>NUCLEOTIDE SEQUENCE [LARGE SCALE GENOMIC DNA]</scope>
    <source>
        <tissue evidence="2">Leaf</tissue>
    </source>
</reference>
<dbReference type="OrthoDB" id="1898716at2759"/>
<evidence type="ECO:0000313" key="2">
    <source>
        <dbReference type="EMBL" id="KAG0452491.1"/>
    </source>
</evidence>
<dbReference type="AlphaFoldDB" id="A0A835PHX4"/>
<feature type="region of interest" description="Disordered" evidence="1">
    <location>
        <begin position="1"/>
        <end position="35"/>
    </location>
</feature>
<feature type="compositionally biased region" description="Polar residues" evidence="1">
    <location>
        <begin position="22"/>
        <end position="35"/>
    </location>
</feature>
<evidence type="ECO:0000313" key="3">
    <source>
        <dbReference type="Proteomes" id="UP000636800"/>
    </source>
</evidence>
<evidence type="ECO:0000256" key="1">
    <source>
        <dbReference type="SAM" id="MobiDB-lite"/>
    </source>
</evidence>
<accession>A0A835PHX4</accession>
<protein>
    <submittedName>
        <fullName evidence="2">Uncharacterized protein</fullName>
    </submittedName>
</protein>
<gene>
    <name evidence="2" type="ORF">HPP92_025155</name>
</gene>
<sequence length="111" mass="12388">MLFRNSPISLKRSSPDAYKNSKGLQRDSTAPSQGSLQKCEALAVSGLTESGDEIDVTPLTWLEAWLDNVMAGVQNWLYVTIKMVWFKDMSEDGRDIPTQGVKDGTLHFTHK</sequence>
<organism evidence="2 3">
    <name type="scientific">Vanilla planifolia</name>
    <name type="common">Vanilla</name>
    <dbReference type="NCBI Taxonomy" id="51239"/>
    <lineage>
        <taxon>Eukaryota</taxon>
        <taxon>Viridiplantae</taxon>
        <taxon>Streptophyta</taxon>
        <taxon>Embryophyta</taxon>
        <taxon>Tracheophyta</taxon>
        <taxon>Spermatophyta</taxon>
        <taxon>Magnoliopsida</taxon>
        <taxon>Liliopsida</taxon>
        <taxon>Asparagales</taxon>
        <taxon>Orchidaceae</taxon>
        <taxon>Vanilloideae</taxon>
        <taxon>Vanilleae</taxon>
        <taxon>Vanilla</taxon>
    </lineage>
</organism>
<comment type="caution">
    <text evidence="2">The sequence shown here is derived from an EMBL/GenBank/DDBJ whole genome shotgun (WGS) entry which is preliminary data.</text>
</comment>
<name>A0A835PHX4_VANPL</name>
<dbReference type="Proteomes" id="UP000636800">
    <property type="component" value="Unassembled WGS sequence"/>
</dbReference>